<dbReference type="RefSeq" id="WP_306831950.1">
    <property type="nucleotide sequence ID" value="NZ_JAUSRA010000001.1"/>
</dbReference>
<dbReference type="Proteomes" id="UP001240984">
    <property type="component" value="Unassembled WGS sequence"/>
</dbReference>
<dbReference type="Pfam" id="PF00583">
    <property type="entry name" value="Acetyltransf_1"/>
    <property type="match status" value="1"/>
</dbReference>
<dbReference type="PANTHER" id="PTHR43877">
    <property type="entry name" value="AMINOALKYLPHOSPHONATE N-ACETYLTRANSFERASE-RELATED-RELATED"/>
    <property type="match status" value="1"/>
</dbReference>
<comment type="caution">
    <text evidence="4">The sequence shown here is derived from an EMBL/GenBank/DDBJ whole genome shotgun (WGS) entry which is preliminary data.</text>
</comment>
<keyword evidence="1" id="KW-0808">Transferase</keyword>
<dbReference type="PANTHER" id="PTHR43877:SF2">
    <property type="entry name" value="AMINOALKYLPHOSPHONATE N-ACETYLTRANSFERASE-RELATED"/>
    <property type="match status" value="1"/>
</dbReference>
<evidence type="ECO:0000313" key="4">
    <source>
        <dbReference type="EMBL" id="MDP9795833.1"/>
    </source>
</evidence>
<dbReference type="InterPro" id="IPR016181">
    <property type="entry name" value="Acyl_CoA_acyltransferase"/>
</dbReference>
<name>A0ABT9MWL7_9ACTN</name>
<organism evidence="4 5">
    <name type="scientific">Catenuloplanes nepalensis</name>
    <dbReference type="NCBI Taxonomy" id="587533"/>
    <lineage>
        <taxon>Bacteria</taxon>
        <taxon>Bacillati</taxon>
        <taxon>Actinomycetota</taxon>
        <taxon>Actinomycetes</taxon>
        <taxon>Micromonosporales</taxon>
        <taxon>Micromonosporaceae</taxon>
        <taxon>Catenuloplanes</taxon>
    </lineage>
</organism>
<proteinExistence type="predicted"/>
<dbReference type="InterPro" id="IPR050832">
    <property type="entry name" value="Bact_Acetyltransf"/>
</dbReference>
<keyword evidence="5" id="KW-1185">Reference proteome</keyword>
<evidence type="ECO:0000313" key="5">
    <source>
        <dbReference type="Proteomes" id="UP001240984"/>
    </source>
</evidence>
<evidence type="ECO:0000256" key="1">
    <source>
        <dbReference type="ARBA" id="ARBA00022679"/>
    </source>
</evidence>
<accession>A0ABT9MWL7</accession>
<dbReference type="CDD" id="cd04301">
    <property type="entry name" value="NAT_SF"/>
    <property type="match status" value="1"/>
</dbReference>
<keyword evidence="2" id="KW-0012">Acyltransferase</keyword>
<sequence>MRTVTLRPMHAGEFGAFRASVMNLTVDSLITSVGLAAEVARAKTFDELCASLPLGFDTPGHVLLIGESEGERIGAAWFGLRHPHAIAGCGFLHMLTVDPDHRGRGLGRALLSAVEAEARARGCESLELNVFGTDKAAVGLYDTAGYDLITQQLRKRL</sequence>
<evidence type="ECO:0000256" key="2">
    <source>
        <dbReference type="ARBA" id="ARBA00023315"/>
    </source>
</evidence>
<evidence type="ECO:0000259" key="3">
    <source>
        <dbReference type="PROSITE" id="PS51186"/>
    </source>
</evidence>
<dbReference type="EMBL" id="JAUSRA010000001">
    <property type="protein sequence ID" value="MDP9795833.1"/>
    <property type="molecule type" value="Genomic_DNA"/>
</dbReference>
<gene>
    <name evidence="4" type="ORF">J2S43_004345</name>
</gene>
<dbReference type="InterPro" id="IPR000182">
    <property type="entry name" value="GNAT_dom"/>
</dbReference>
<reference evidence="4 5" key="1">
    <citation type="submission" date="2023-07" db="EMBL/GenBank/DDBJ databases">
        <title>Sequencing the genomes of 1000 actinobacteria strains.</title>
        <authorList>
            <person name="Klenk H.-P."/>
        </authorList>
    </citation>
    <scope>NUCLEOTIDE SEQUENCE [LARGE SCALE GENOMIC DNA]</scope>
    <source>
        <strain evidence="4 5">DSM 44710</strain>
    </source>
</reference>
<dbReference type="SUPFAM" id="SSF55729">
    <property type="entry name" value="Acyl-CoA N-acyltransferases (Nat)"/>
    <property type="match status" value="1"/>
</dbReference>
<dbReference type="Gene3D" id="3.40.630.30">
    <property type="match status" value="1"/>
</dbReference>
<dbReference type="PROSITE" id="PS51186">
    <property type="entry name" value="GNAT"/>
    <property type="match status" value="1"/>
</dbReference>
<protein>
    <submittedName>
        <fullName evidence="4">Ribosomal protein S18 acetylase RimI-like enzyme</fullName>
    </submittedName>
</protein>
<feature type="domain" description="N-acetyltransferase" evidence="3">
    <location>
        <begin position="19"/>
        <end position="157"/>
    </location>
</feature>